<dbReference type="Proteomes" id="UP000595373">
    <property type="component" value="Chromosome"/>
</dbReference>
<dbReference type="RefSeq" id="WP_075294116.1">
    <property type="nucleotide sequence ID" value="NZ_CP018802.1"/>
</dbReference>
<dbReference type="OrthoDB" id="5679745at2"/>
<name>A0A9Q6Z1D2_HISSO</name>
<keyword evidence="2" id="KW-1185">Reference proteome</keyword>
<evidence type="ECO:0000313" key="2">
    <source>
        <dbReference type="Proteomes" id="UP000595373"/>
    </source>
</evidence>
<reference evidence="1 2" key="1">
    <citation type="submission" date="2020-12" db="EMBL/GenBank/DDBJ databases">
        <title>ASc-MMNZ-VFA-070.</title>
        <authorList>
            <person name="Schryvers A."/>
            <person name="Mostafa Nazari M."/>
            <person name="Farshchi Andisi V."/>
            <person name="Timsit E."/>
            <person name="Walter Morck D."/>
        </authorList>
    </citation>
    <scope>NUCLEOTIDE SEQUENCE [LARGE SCALE GENOMIC DNA]</scope>
    <source>
        <strain evidence="1 2">ASc-MMNZ-VFA-070</strain>
    </source>
</reference>
<proteinExistence type="predicted"/>
<sequence>MRLFTCLLASLVLTGCLFWELMPSYSSYWDEDIWTHKNTKQPLSRDIDMDCFNKSLEGFEIKNISGLPSVVGEDNRAKSEKIYASCLRRKGFIFNASYKYCYKFRKVCELYNEYRK</sequence>
<organism evidence="1 2">
    <name type="scientific">Histophilus somni</name>
    <name type="common">Haemophilus somnus</name>
    <dbReference type="NCBI Taxonomy" id="731"/>
    <lineage>
        <taxon>Bacteria</taxon>
        <taxon>Pseudomonadati</taxon>
        <taxon>Pseudomonadota</taxon>
        <taxon>Gammaproteobacteria</taxon>
        <taxon>Pasteurellales</taxon>
        <taxon>Pasteurellaceae</taxon>
        <taxon>Histophilus</taxon>
    </lineage>
</organism>
<protein>
    <submittedName>
        <fullName evidence="1">Uncharacterized protein</fullName>
    </submittedName>
</protein>
<dbReference type="AlphaFoldDB" id="A0A9Q6Z1D2"/>
<evidence type="ECO:0000313" key="1">
    <source>
        <dbReference type="EMBL" id="QQF82769.1"/>
    </source>
</evidence>
<accession>A0A9Q6Z1D2</accession>
<dbReference type="EMBL" id="CP066558">
    <property type="protein sequence ID" value="QQF82769.1"/>
    <property type="molecule type" value="Genomic_DNA"/>
</dbReference>
<dbReference type="PROSITE" id="PS51257">
    <property type="entry name" value="PROKAR_LIPOPROTEIN"/>
    <property type="match status" value="1"/>
</dbReference>
<gene>
    <name evidence="1" type="ORF">JFL49_02290</name>
</gene>